<dbReference type="InterPro" id="IPR000700">
    <property type="entry name" value="PAS-assoc_C"/>
</dbReference>
<dbReference type="InterPro" id="IPR036457">
    <property type="entry name" value="PPM-type-like_dom_sf"/>
</dbReference>
<dbReference type="InterPro" id="IPR036890">
    <property type="entry name" value="HATPase_C_sf"/>
</dbReference>
<dbReference type="PANTHER" id="PTHR43156">
    <property type="entry name" value="STAGE II SPORULATION PROTEIN E-RELATED"/>
    <property type="match status" value="1"/>
</dbReference>
<dbReference type="SUPFAM" id="SSF81606">
    <property type="entry name" value="PP2C-like"/>
    <property type="match status" value="1"/>
</dbReference>
<dbReference type="SUPFAM" id="SSF55874">
    <property type="entry name" value="ATPase domain of HSP90 chaperone/DNA topoisomerase II/histidine kinase"/>
    <property type="match status" value="1"/>
</dbReference>
<evidence type="ECO:0000259" key="2">
    <source>
        <dbReference type="PROSITE" id="PS50113"/>
    </source>
</evidence>
<dbReference type="Gene3D" id="3.30.565.10">
    <property type="entry name" value="Histidine kinase-like ATPase, C-terminal domain"/>
    <property type="match status" value="1"/>
</dbReference>
<protein>
    <submittedName>
        <fullName evidence="4">Serine phosphatase RsbU (Regulator of sigma subunit)/anti-sigma regulatory factor (Ser/Thr protein kinase)/anti-anti-sigma regulatory factor</fullName>
    </submittedName>
</protein>
<dbReference type="Proteomes" id="UP000758168">
    <property type="component" value="Unassembled WGS sequence"/>
</dbReference>
<comment type="caution">
    <text evidence="4">The sequence shown here is derived from an EMBL/GenBank/DDBJ whole genome shotgun (WGS) entry which is preliminary data.</text>
</comment>
<dbReference type="Pfam" id="PF07228">
    <property type="entry name" value="SpoIIE"/>
    <property type="match status" value="1"/>
</dbReference>
<keyword evidence="1" id="KW-0378">Hydrolase</keyword>
<evidence type="ECO:0000259" key="3">
    <source>
        <dbReference type="PROSITE" id="PS50801"/>
    </source>
</evidence>
<feature type="domain" description="PAC" evidence="2">
    <location>
        <begin position="88"/>
        <end position="142"/>
    </location>
</feature>
<dbReference type="SUPFAM" id="SSF52091">
    <property type="entry name" value="SpoIIaa-like"/>
    <property type="match status" value="1"/>
</dbReference>
<dbReference type="InterPro" id="IPR003594">
    <property type="entry name" value="HATPase_dom"/>
</dbReference>
<sequence length="660" mass="69499">MADESDRRPCGDVEAAAEAFEQAPVLMVVTDGLELSTLALNAAARAIVGGRFEPGQPILESFPRELQGQGWPQAYRTPVETGETVTVEEFRMQLHQPDGSVAQIYLDATFSPRLGPDGRPRGTIMTARDVTERVGQRAERQRELEELRGRYAAARGSVRALQRALLPDAVPVARGLDVAARYLLADDEDVAGGDWFDAVARPDGTTALVVGDVVGHGQAAAVAMGQLRTLLLAQLQQGAGLAESLGFLDRFADTVPAARRATVVVALVALVAVDGSVEYCTAGHPPPLVLAAVDGSGSRYLPPSGAGPLATGTVFTVARVQLVVGETLVLYSDGLLERPGTTGAAAAVELLSTADDAQHNRTMPAGAPTSAAERICSLVLELLTRTTGRSDDITILAAQRRAPVEDLAVGGLPGAAAAGLARRAVRSWLEDLAVDQETVQALLQSVTELVANVADHAHLDSPPQPLRLRAELTSTSQVVLRVSDSGSWKMPIVTESRGRGLALVRQLVDELQVEGTAAGTTATVRHVVHRPAGLLTSAEGPRPSARVDPEHFDVYATGGPEPVVTIVGPLDGTHTSEVSVYLNLALTEAATTATVDLTRLTLLASCGVDQLFRVDRQARALNLRLQLIAPNGTPAQHVLELVRLPYQQAPNPTGADAEGR</sequence>
<gene>
    <name evidence="4" type="ORF">JOF54_001947</name>
</gene>
<dbReference type="EMBL" id="JAGIOB010000001">
    <property type="protein sequence ID" value="MBP2417025.1"/>
    <property type="molecule type" value="Genomic_DNA"/>
</dbReference>
<dbReference type="Gene3D" id="3.30.750.24">
    <property type="entry name" value="STAS domain"/>
    <property type="match status" value="1"/>
</dbReference>
<dbReference type="CDD" id="cd16936">
    <property type="entry name" value="HATPase_RsbW-like"/>
    <property type="match status" value="1"/>
</dbReference>
<dbReference type="PANTHER" id="PTHR43156:SF2">
    <property type="entry name" value="STAGE II SPORULATION PROTEIN E"/>
    <property type="match status" value="1"/>
</dbReference>
<dbReference type="SUPFAM" id="SSF55785">
    <property type="entry name" value="PYP-like sensor domain (PAS domain)"/>
    <property type="match status" value="1"/>
</dbReference>
<evidence type="ECO:0000256" key="1">
    <source>
        <dbReference type="ARBA" id="ARBA00022801"/>
    </source>
</evidence>
<dbReference type="SMART" id="SM00331">
    <property type="entry name" value="PP2C_SIG"/>
    <property type="match status" value="1"/>
</dbReference>
<dbReference type="InterPro" id="IPR052016">
    <property type="entry name" value="Bact_Sigma-Reg"/>
</dbReference>
<dbReference type="InterPro" id="IPR036513">
    <property type="entry name" value="STAS_dom_sf"/>
</dbReference>
<dbReference type="Pfam" id="PF08448">
    <property type="entry name" value="PAS_4"/>
    <property type="match status" value="1"/>
</dbReference>
<dbReference type="InterPro" id="IPR013656">
    <property type="entry name" value="PAS_4"/>
</dbReference>
<keyword evidence="5" id="KW-1185">Reference proteome</keyword>
<dbReference type="InterPro" id="IPR002645">
    <property type="entry name" value="STAS_dom"/>
</dbReference>
<name>A0ABS4Z7K3_9ACTN</name>
<evidence type="ECO:0000313" key="4">
    <source>
        <dbReference type="EMBL" id="MBP2417025.1"/>
    </source>
</evidence>
<dbReference type="RefSeq" id="WP_210055175.1">
    <property type="nucleotide sequence ID" value="NZ_BAAAMH010000004.1"/>
</dbReference>
<organism evidence="4 5">
    <name type="scientific">Microlunatus capsulatus</name>
    <dbReference type="NCBI Taxonomy" id="99117"/>
    <lineage>
        <taxon>Bacteria</taxon>
        <taxon>Bacillati</taxon>
        <taxon>Actinomycetota</taxon>
        <taxon>Actinomycetes</taxon>
        <taxon>Propionibacteriales</taxon>
        <taxon>Propionibacteriaceae</taxon>
        <taxon>Microlunatus</taxon>
    </lineage>
</organism>
<proteinExistence type="predicted"/>
<dbReference type="Pfam" id="PF13581">
    <property type="entry name" value="HATPase_c_2"/>
    <property type="match status" value="1"/>
</dbReference>
<dbReference type="InterPro" id="IPR001932">
    <property type="entry name" value="PPM-type_phosphatase-like_dom"/>
</dbReference>
<dbReference type="Gene3D" id="3.60.40.10">
    <property type="entry name" value="PPM-type phosphatase domain"/>
    <property type="match status" value="1"/>
</dbReference>
<accession>A0ABS4Z7K3</accession>
<evidence type="ECO:0000313" key="5">
    <source>
        <dbReference type="Proteomes" id="UP000758168"/>
    </source>
</evidence>
<feature type="domain" description="STAS" evidence="3">
    <location>
        <begin position="563"/>
        <end position="644"/>
    </location>
</feature>
<reference evidence="4 5" key="1">
    <citation type="submission" date="2021-03" db="EMBL/GenBank/DDBJ databases">
        <title>Sequencing the genomes of 1000 actinobacteria strains.</title>
        <authorList>
            <person name="Klenk H.-P."/>
        </authorList>
    </citation>
    <scope>NUCLEOTIDE SEQUENCE [LARGE SCALE GENOMIC DNA]</scope>
    <source>
        <strain evidence="4 5">DSM 12936</strain>
    </source>
</reference>
<dbReference type="PROSITE" id="PS50113">
    <property type="entry name" value="PAC"/>
    <property type="match status" value="1"/>
</dbReference>
<dbReference type="Gene3D" id="3.30.450.20">
    <property type="entry name" value="PAS domain"/>
    <property type="match status" value="1"/>
</dbReference>
<dbReference type="InterPro" id="IPR035965">
    <property type="entry name" value="PAS-like_dom_sf"/>
</dbReference>
<dbReference type="PROSITE" id="PS50801">
    <property type="entry name" value="STAS"/>
    <property type="match status" value="1"/>
</dbReference>